<evidence type="ECO:0000256" key="7">
    <source>
        <dbReference type="ARBA" id="ARBA00047899"/>
    </source>
</evidence>
<evidence type="ECO:0000256" key="1">
    <source>
        <dbReference type="ARBA" id="ARBA00012513"/>
    </source>
</evidence>
<dbReference type="SUPFAM" id="SSF56112">
    <property type="entry name" value="Protein kinase-like (PK-like)"/>
    <property type="match status" value="1"/>
</dbReference>
<keyword evidence="4 9" id="KW-0547">Nucleotide-binding</keyword>
<keyword evidence="6 9" id="KW-0067">ATP-binding</keyword>
<gene>
    <name evidence="12" type="ORF">PHLCEN_2v7131</name>
</gene>
<dbReference type="GO" id="GO:0004674">
    <property type="term" value="F:protein serine/threonine kinase activity"/>
    <property type="evidence" value="ECO:0007669"/>
    <property type="project" value="UniProtKB-KW"/>
</dbReference>
<name>A0A2R6NXE3_9APHY</name>
<evidence type="ECO:0000256" key="4">
    <source>
        <dbReference type="ARBA" id="ARBA00022741"/>
    </source>
</evidence>
<dbReference type="PROSITE" id="PS50011">
    <property type="entry name" value="PROTEIN_KINASE_DOM"/>
    <property type="match status" value="1"/>
</dbReference>
<evidence type="ECO:0000259" key="11">
    <source>
        <dbReference type="PROSITE" id="PS50011"/>
    </source>
</evidence>
<dbReference type="PROSITE" id="PS00107">
    <property type="entry name" value="PROTEIN_KINASE_ATP"/>
    <property type="match status" value="1"/>
</dbReference>
<accession>A0A2R6NXE3</accession>
<feature type="binding site" evidence="9">
    <location>
        <position position="46"/>
    </location>
    <ligand>
        <name>ATP</name>
        <dbReference type="ChEBI" id="CHEBI:30616"/>
    </ligand>
</feature>
<dbReference type="Gene3D" id="1.10.510.10">
    <property type="entry name" value="Transferase(Phosphotransferase) domain 1"/>
    <property type="match status" value="1"/>
</dbReference>
<dbReference type="EMBL" id="MLYV02000707">
    <property type="protein sequence ID" value="PSR79160.1"/>
    <property type="molecule type" value="Genomic_DNA"/>
</dbReference>
<dbReference type="PANTHER" id="PTHR24356">
    <property type="entry name" value="SERINE/THREONINE-PROTEIN KINASE"/>
    <property type="match status" value="1"/>
</dbReference>
<keyword evidence="13" id="KW-1185">Reference proteome</keyword>
<dbReference type="Proteomes" id="UP000186601">
    <property type="component" value="Unassembled WGS sequence"/>
</dbReference>
<evidence type="ECO:0000313" key="13">
    <source>
        <dbReference type="Proteomes" id="UP000186601"/>
    </source>
</evidence>
<dbReference type="GO" id="GO:0035556">
    <property type="term" value="P:intracellular signal transduction"/>
    <property type="evidence" value="ECO:0007669"/>
    <property type="project" value="TreeGrafter"/>
</dbReference>
<sequence length="333" mass="37717">MSKQNSEKVILRNGDDQYVVLGTLGQGTYGRVLYARTEHGEAVAIKVIHKFKLYRQRKGRDMLLNEQRIMRRLTECGREFLVPLLASWDDSRNVYLVMVVALNNLHACGVMHRDIKPENIFIDPSGHLAIGDFGLSCTDGLSVDSSSKGDKSEAHKERRGPVAYKLAGTPGYFAPEVLTFARSRGYDCNADVWSMGMVIFEMVLGRSRPLYDALNAKDLARQMMLGTLPWNNIIDVELRDLLSKLCRLRLMREPMGLRRFFFVALNCENMGLVSTEEWSGDITPGSIQRSGSPEKHDREVLREDLRMNDVLIEVVHTFRGTVRPDYQTVSCLG</sequence>
<comment type="catalytic activity">
    <reaction evidence="7">
        <text>L-threonyl-[protein] + ATP = O-phospho-L-threonyl-[protein] + ADP + H(+)</text>
        <dbReference type="Rhea" id="RHEA:46608"/>
        <dbReference type="Rhea" id="RHEA-COMP:11060"/>
        <dbReference type="Rhea" id="RHEA-COMP:11605"/>
        <dbReference type="ChEBI" id="CHEBI:15378"/>
        <dbReference type="ChEBI" id="CHEBI:30013"/>
        <dbReference type="ChEBI" id="CHEBI:30616"/>
        <dbReference type="ChEBI" id="CHEBI:61977"/>
        <dbReference type="ChEBI" id="CHEBI:456216"/>
        <dbReference type="EC" id="2.7.11.1"/>
    </reaction>
</comment>
<dbReference type="PANTHER" id="PTHR24356:SF434">
    <property type="entry name" value="PROTEIN KINASE DOMAIN-CONTAINING PROTEIN"/>
    <property type="match status" value="1"/>
</dbReference>
<evidence type="ECO:0000256" key="2">
    <source>
        <dbReference type="ARBA" id="ARBA00022527"/>
    </source>
</evidence>
<keyword evidence="5" id="KW-0418">Kinase</keyword>
<evidence type="ECO:0000256" key="6">
    <source>
        <dbReference type="ARBA" id="ARBA00022840"/>
    </source>
</evidence>
<dbReference type="SMART" id="SM00220">
    <property type="entry name" value="S_TKc"/>
    <property type="match status" value="1"/>
</dbReference>
<evidence type="ECO:0000313" key="12">
    <source>
        <dbReference type="EMBL" id="PSR79160.1"/>
    </source>
</evidence>
<proteinExistence type="inferred from homology"/>
<dbReference type="InterPro" id="IPR011009">
    <property type="entry name" value="Kinase-like_dom_sf"/>
</dbReference>
<protein>
    <recommendedName>
        <fullName evidence="1">non-specific serine/threonine protein kinase</fullName>
        <ecNumber evidence="1">2.7.11.1</ecNumber>
    </recommendedName>
</protein>
<evidence type="ECO:0000256" key="3">
    <source>
        <dbReference type="ARBA" id="ARBA00022679"/>
    </source>
</evidence>
<comment type="catalytic activity">
    <reaction evidence="8">
        <text>L-seryl-[protein] + ATP = O-phospho-L-seryl-[protein] + ADP + H(+)</text>
        <dbReference type="Rhea" id="RHEA:17989"/>
        <dbReference type="Rhea" id="RHEA-COMP:9863"/>
        <dbReference type="Rhea" id="RHEA-COMP:11604"/>
        <dbReference type="ChEBI" id="CHEBI:15378"/>
        <dbReference type="ChEBI" id="CHEBI:29999"/>
        <dbReference type="ChEBI" id="CHEBI:30616"/>
        <dbReference type="ChEBI" id="CHEBI:83421"/>
        <dbReference type="ChEBI" id="CHEBI:456216"/>
        <dbReference type="EC" id="2.7.11.1"/>
    </reaction>
</comment>
<evidence type="ECO:0000256" key="5">
    <source>
        <dbReference type="ARBA" id="ARBA00022777"/>
    </source>
</evidence>
<dbReference type="GO" id="GO:0005524">
    <property type="term" value="F:ATP binding"/>
    <property type="evidence" value="ECO:0007669"/>
    <property type="project" value="UniProtKB-UniRule"/>
</dbReference>
<organism evidence="12 13">
    <name type="scientific">Hermanssonia centrifuga</name>
    <dbReference type="NCBI Taxonomy" id="98765"/>
    <lineage>
        <taxon>Eukaryota</taxon>
        <taxon>Fungi</taxon>
        <taxon>Dikarya</taxon>
        <taxon>Basidiomycota</taxon>
        <taxon>Agaricomycotina</taxon>
        <taxon>Agaricomycetes</taxon>
        <taxon>Polyporales</taxon>
        <taxon>Meruliaceae</taxon>
        <taxon>Hermanssonia</taxon>
    </lineage>
</organism>
<dbReference type="AlphaFoldDB" id="A0A2R6NXE3"/>
<feature type="domain" description="Protein kinase" evidence="11">
    <location>
        <begin position="18"/>
        <end position="265"/>
    </location>
</feature>
<evidence type="ECO:0000256" key="10">
    <source>
        <dbReference type="RuleBase" id="RU000304"/>
    </source>
</evidence>
<dbReference type="STRING" id="98765.A0A2R6NXE3"/>
<dbReference type="PROSITE" id="PS00108">
    <property type="entry name" value="PROTEIN_KINASE_ST"/>
    <property type="match status" value="1"/>
</dbReference>
<evidence type="ECO:0000256" key="9">
    <source>
        <dbReference type="PROSITE-ProRule" id="PRU10141"/>
    </source>
</evidence>
<dbReference type="Pfam" id="PF00069">
    <property type="entry name" value="Pkinase"/>
    <property type="match status" value="2"/>
</dbReference>
<keyword evidence="2 10" id="KW-0723">Serine/threonine-protein kinase</keyword>
<comment type="caution">
    <text evidence="12">The sequence shown here is derived from an EMBL/GenBank/DDBJ whole genome shotgun (WGS) entry which is preliminary data.</text>
</comment>
<dbReference type="EC" id="2.7.11.1" evidence="1"/>
<reference evidence="12 13" key="1">
    <citation type="submission" date="2018-02" db="EMBL/GenBank/DDBJ databases">
        <title>Genome sequence of the basidiomycete white-rot fungus Phlebia centrifuga.</title>
        <authorList>
            <person name="Granchi Z."/>
            <person name="Peng M."/>
            <person name="de Vries R.P."/>
            <person name="Hilden K."/>
            <person name="Makela M.R."/>
            <person name="Grigoriev I."/>
            <person name="Riley R."/>
        </authorList>
    </citation>
    <scope>NUCLEOTIDE SEQUENCE [LARGE SCALE GENOMIC DNA]</scope>
    <source>
        <strain evidence="12 13">FBCC195</strain>
    </source>
</reference>
<dbReference type="InterPro" id="IPR017441">
    <property type="entry name" value="Protein_kinase_ATP_BS"/>
</dbReference>
<keyword evidence="3" id="KW-0808">Transferase</keyword>
<dbReference type="Gene3D" id="3.30.200.20">
    <property type="entry name" value="Phosphorylase Kinase, domain 1"/>
    <property type="match status" value="1"/>
</dbReference>
<comment type="similarity">
    <text evidence="10">Belongs to the protein kinase superfamily.</text>
</comment>
<dbReference type="OrthoDB" id="1668230at2759"/>
<dbReference type="InterPro" id="IPR008271">
    <property type="entry name" value="Ser/Thr_kinase_AS"/>
</dbReference>
<dbReference type="InterPro" id="IPR050236">
    <property type="entry name" value="Ser_Thr_kinase_AGC"/>
</dbReference>
<evidence type="ECO:0000256" key="8">
    <source>
        <dbReference type="ARBA" id="ARBA00048679"/>
    </source>
</evidence>
<dbReference type="InterPro" id="IPR000719">
    <property type="entry name" value="Prot_kinase_dom"/>
</dbReference>